<evidence type="ECO:0000259" key="1">
    <source>
        <dbReference type="Pfam" id="PF13175"/>
    </source>
</evidence>
<name>A0A0A6P9Q3_9GAMM</name>
<dbReference type="Gene3D" id="3.40.50.300">
    <property type="entry name" value="P-loop containing nucleotide triphosphate hydrolases"/>
    <property type="match status" value="1"/>
</dbReference>
<dbReference type="InterPro" id="IPR051396">
    <property type="entry name" value="Bact_Antivir_Def_Nuclease"/>
</dbReference>
<dbReference type="AlphaFoldDB" id="A0A0A6P9Q3"/>
<feature type="domain" description="Endonuclease GajA/Old nuclease/RecF-like AAA" evidence="1">
    <location>
        <begin position="21"/>
        <end position="70"/>
    </location>
</feature>
<reference evidence="2 3" key="1">
    <citation type="journal article" date="2016" name="Front. Microbiol.">
        <title>Single-Cell (Meta-)Genomics of a Dimorphic Candidatus Thiomargarita nelsonii Reveals Genomic Plasticity.</title>
        <authorList>
            <person name="Flood B.E."/>
            <person name="Fliss P."/>
            <person name="Jones D.S."/>
            <person name="Dick G.J."/>
            <person name="Jain S."/>
            <person name="Kaster A.K."/>
            <person name="Winkel M."/>
            <person name="Mussmann M."/>
            <person name="Bailey J."/>
        </authorList>
    </citation>
    <scope>NUCLEOTIDE SEQUENCE [LARGE SCALE GENOMIC DNA]</scope>
    <source>
        <strain evidence="2">Hydrate Ridge</strain>
    </source>
</reference>
<dbReference type="PANTHER" id="PTHR43581:SF2">
    <property type="entry name" value="EXCINUCLEASE ATPASE SUBUNIT"/>
    <property type="match status" value="1"/>
</dbReference>
<keyword evidence="3" id="KW-1185">Reference proteome</keyword>
<proteinExistence type="predicted"/>
<comment type="caution">
    <text evidence="2">The sequence shown here is derived from an EMBL/GenBank/DDBJ whole genome shotgun (WGS) entry which is preliminary data.</text>
</comment>
<sequence>MYQTANGIKMFCFLQILILNGAIKNGSTLIFDEPEVHLHPKWQLEYAKVITSLVRDGIKVLVNSHSPYMIEALELYSKKENINTNFYLANKVDEYSIIEKVTNNLERIYKKLAEPINSLEELDYAE</sequence>
<gene>
    <name evidence="2" type="ORF">PN36_01565</name>
</gene>
<dbReference type="InterPro" id="IPR027417">
    <property type="entry name" value="P-loop_NTPase"/>
</dbReference>
<dbReference type="InterPro" id="IPR041685">
    <property type="entry name" value="AAA_GajA/Old/RecF-like"/>
</dbReference>
<dbReference type="Proteomes" id="UP000030428">
    <property type="component" value="Unassembled WGS sequence"/>
</dbReference>
<evidence type="ECO:0000313" key="2">
    <source>
        <dbReference type="EMBL" id="KHD09427.1"/>
    </source>
</evidence>
<dbReference type="Pfam" id="PF13175">
    <property type="entry name" value="AAA_15"/>
    <property type="match status" value="1"/>
</dbReference>
<dbReference type="EMBL" id="JSZA02000004">
    <property type="protein sequence ID" value="KHD09427.1"/>
    <property type="molecule type" value="Genomic_DNA"/>
</dbReference>
<dbReference type="PANTHER" id="PTHR43581">
    <property type="entry name" value="ATP/GTP PHOSPHATASE"/>
    <property type="match status" value="1"/>
</dbReference>
<dbReference type="SUPFAM" id="SSF52540">
    <property type="entry name" value="P-loop containing nucleoside triphosphate hydrolases"/>
    <property type="match status" value="1"/>
</dbReference>
<accession>A0A0A6P9Q3</accession>
<protein>
    <recommendedName>
        <fullName evidence="1">Endonuclease GajA/Old nuclease/RecF-like AAA domain-containing protein</fullName>
    </recommendedName>
</protein>
<organism evidence="2 3">
    <name type="scientific">Candidatus Thiomargarita nelsonii</name>
    <dbReference type="NCBI Taxonomy" id="1003181"/>
    <lineage>
        <taxon>Bacteria</taxon>
        <taxon>Pseudomonadati</taxon>
        <taxon>Pseudomonadota</taxon>
        <taxon>Gammaproteobacteria</taxon>
        <taxon>Thiotrichales</taxon>
        <taxon>Thiotrichaceae</taxon>
        <taxon>Thiomargarita</taxon>
    </lineage>
</organism>
<evidence type="ECO:0000313" key="3">
    <source>
        <dbReference type="Proteomes" id="UP000030428"/>
    </source>
</evidence>